<evidence type="ECO:0000256" key="4">
    <source>
        <dbReference type="RuleBase" id="RU003887"/>
    </source>
</evidence>
<dbReference type="PANTHER" id="PTHR47683:SF2">
    <property type="entry name" value="RNA-BINDING S4 DOMAIN-CONTAINING PROTEIN"/>
    <property type="match status" value="1"/>
</dbReference>
<dbReference type="SMART" id="SM00363">
    <property type="entry name" value="S4"/>
    <property type="match status" value="1"/>
</dbReference>
<dbReference type="InterPro" id="IPR002942">
    <property type="entry name" value="S4_RNA-bd"/>
</dbReference>
<dbReference type="InterPro" id="IPR006145">
    <property type="entry name" value="PsdUridine_synth_RsuA/RluA"/>
</dbReference>
<dbReference type="AlphaFoldDB" id="A0A9X1MS42"/>
<feature type="compositionally biased region" description="Basic residues" evidence="5">
    <location>
        <begin position="481"/>
        <end position="491"/>
    </location>
</feature>
<protein>
    <recommendedName>
        <fullName evidence="4">Pseudouridine synthase</fullName>
        <ecNumber evidence="4">5.4.99.-</ecNumber>
    </recommendedName>
</protein>
<dbReference type="InterPro" id="IPR036986">
    <property type="entry name" value="S4_RNA-bd_sf"/>
</dbReference>
<dbReference type="Pfam" id="PF00849">
    <property type="entry name" value="PseudoU_synth_2"/>
    <property type="match status" value="1"/>
</dbReference>
<dbReference type="CDD" id="cd02870">
    <property type="entry name" value="PseudoU_synth_RsuA_like"/>
    <property type="match status" value="1"/>
</dbReference>
<evidence type="ECO:0000259" key="6">
    <source>
        <dbReference type="SMART" id="SM00363"/>
    </source>
</evidence>
<sequence length="491" mass="54345">MTDIPAKPDNPAPLRLQRLHKVLAFAGIDSRRKCEELIQEGRVEVDGKFVTELGMKVDPEHQEILVDGQRLKFGKRIYYMLNKPPGVLSTNFDPEGRTRVIDMVPQDVRLFTIGRLDRASEGLIVVTNDGELANRLAHPRYEIEKTYRVEVAGHPEQDALSQVRRGIHFAEGFVKPVSVSLKRKNKQSTSLEIILDEGKNREIRRLMAKIGHKVLRLKRIAMGPLRLGEMPEGAFRELKSAEVKALRDAAFGGPGSKPKKSPAPRPARGGERTQSGPTGKPPRKSSGPASKERSSRPKHSEERSSRPKHSEERSSRPKQTDERPRKYGKTIGGDSRSGSYGKSSAPPEKRRSFDKSGGRPAKSRGFSESFGSHDDDDDDEGRPISEMGWFSEGRGPAKKKAAPKRAGAPPKKKFAKTGTGFKGGPKKGGPKKGGPKKGAPKKKKMTYGQSSADETAKGGRKTKRGSVRTKYVKNPDAKKQTFNKKKTKRRK</sequence>
<dbReference type="GO" id="GO:0000455">
    <property type="term" value="P:enzyme-directed rRNA pseudouridine synthesis"/>
    <property type="evidence" value="ECO:0007669"/>
    <property type="project" value="UniProtKB-ARBA"/>
</dbReference>
<dbReference type="Gene3D" id="3.30.70.1560">
    <property type="entry name" value="Alpha-L RNA-binding motif"/>
    <property type="match status" value="1"/>
</dbReference>
<dbReference type="SUPFAM" id="SSF55174">
    <property type="entry name" value="Alpha-L RNA-binding motif"/>
    <property type="match status" value="1"/>
</dbReference>
<evidence type="ECO:0000256" key="1">
    <source>
        <dbReference type="ARBA" id="ARBA00008348"/>
    </source>
</evidence>
<evidence type="ECO:0000313" key="7">
    <source>
        <dbReference type="EMBL" id="MCC9631472.1"/>
    </source>
</evidence>
<dbReference type="NCBIfam" id="TIGR00093">
    <property type="entry name" value="pseudouridine synthase"/>
    <property type="match status" value="1"/>
</dbReference>
<evidence type="ECO:0000256" key="3">
    <source>
        <dbReference type="PROSITE-ProRule" id="PRU00182"/>
    </source>
</evidence>
<dbReference type="Proteomes" id="UP001139103">
    <property type="component" value="Unassembled WGS sequence"/>
</dbReference>
<evidence type="ECO:0000256" key="5">
    <source>
        <dbReference type="SAM" id="MobiDB-lite"/>
    </source>
</evidence>
<proteinExistence type="inferred from homology"/>
<organism evidence="7 8">
    <name type="scientific">Blastopirellula sediminis</name>
    <dbReference type="NCBI Taxonomy" id="2894196"/>
    <lineage>
        <taxon>Bacteria</taxon>
        <taxon>Pseudomonadati</taxon>
        <taxon>Planctomycetota</taxon>
        <taxon>Planctomycetia</taxon>
        <taxon>Pirellulales</taxon>
        <taxon>Pirellulaceae</taxon>
        <taxon>Blastopirellula</taxon>
    </lineage>
</organism>
<gene>
    <name evidence="7" type="ORF">LOC68_24010</name>
</gene>
<evidence type="ECO:0000256" key="2">
    <source>
        <dbReference type="ARBA" id="ARBA00023235"/>
    </source>
</evidence>
<reference evidence="7" key="1">
    <citation type="submission" date="2021-11" db="EMBL/GenBank/DDBJ databases">
        <title>Genome sequence.</title>
        <authorList>
            <person name="Sun Q."/>
        </authorList>
    </citation>
    <scope>NUCLEOTIDE SEQUENCE</scope>
    <source>
        <strain evidence="7">JC732</strain>
    </source>
</reference>
<dbReference type="InterPro" id="IPR000748">
    <property type="entry name" value="PsdUridine_synth_RsuA/RluB/E/F"/>
</dbReference>
<dbReference type="PANTHER" id="PTHR47683">
    <property type="entry name" value="PSEUDOURIDINE SYNTHASE FAMILY PROTEIN-RELATED"/>
    <property type="match status" value="1"/>
</dbReference>
<dbReference type="FunFam" id="3.10.290.10:FF:000003">
    <property type="entry name" value="Pseudouridine synthase"/>
    <property type="match status" value="1"/>
</dbReference>
<evidence type="ECO:0000313" key="8">
    <source>
        <dbReference type="Proteomes" id="UP001139103"/>
    </source>
</evidence>
<dbReference type="EC" id="5.4.99.-" evidence="4"/>
<keyword evidence="2 4" id="KW-0413">Isomerase</keyword>
<feature type="compositionally biased region" description="Basic residues" evidence="5">
    <location>
        <begin position="424"/>
        <end position="445"/>
    </location>
</feature>
<comment type="caution">
    <text evidence="7">The sequence shown here is derived from an EMBL/GenBank/DDBJ whole genome shotgun (WGS) entry which is preliminary data.</text>
</comment>
<feature type="region of interest" description="Disordered" evidence="5">
    <location>
        <begin position="249"/>
        <end position="491"/>
    </location>
</feature>
<dbReference type="RefSeq" id="WP_230223494.1">
    <property type="nucleotide sequence ID" value="NZ_JAJKFT010000010.1"/>
</dbReference>
<dbReference type="GO" id="GO:0120159">
    <property type="term" value="F:rRNA pseudouridine synthase activity"/>
    <property type="evidence" value="ECO:0007669"/>
    <property type="project" value="UniProtKB-ARBA"/>
</dbReference>
<feature type="domain" description="RNA-binding S4" evidence="6">
    <location>
        <begin position="17"/>
        <end position="77"/>
    </location>
</feature>
<dbReference type="GO" id="GO:0003723">
    <property type="term" value="F:RNA binding"/>
    <property type="evidence" value="ECO:0007669"/>
    <property type="project" value="UniProtKB-KW"/>
</dbReference>
<dbReference type="PROSITE" id="PS01149">
    <property type="entry name" value="PSI_RSU"/>
    <property type="match status" value="1"/>
</dbReference>
<comment type="similarity">
    <text evidence="1 4">Belongs to the pseudouridine synthase RsuA family.</text>
</comment>
<accession>A0A9X1MS42</accession>
<dbReference type="Gene3D" id="3.10.290.10">
    <property type="entry name" value="RNA-binding S4 domain"/>
    <property type="match status" value="1"/>
</dbReference>
<dbReference type="InterPro" id="IPR042092">
    <property type="entry name" value="PsdUridine_s_RsuA/RluB/E/F_cat"/>
</dbReference>
<feature type="compositionally biased region" description="Basic residues" evidence="5">
    <location>
        <begin position="458"/>
        <end position="471"/>
    </location>
</feature>
<dbReference type="Pfam" id="PF01479">
    <property type="entry name" value="S4"/>
    <property type="match status" value="1"/>
</dbReference>
<dbReference type="InterPro" id="IPR050343">
    <property type="entry name" value="RsuA_PseudoU_synthase"/>
</dbReference>
<dbReference type="EMBL" id="JAJKFT010000010">
    <property type="protein sequence ID" value="MCC9631472.1"/>
    <property type="molecule type" value="Genomic_DNA"/>
</dbReference>
<keyword evidence="3" id="KW-0694">RNA-binding</keyword>
<dbReference type="InterPro" id="IPR018496">
    <property type="entry name" value="PsdUridine_synth_RsuA/RluB_CS"/>
</dbReference>
<keyword evidence="8" id="KW-1185">Reference proteome</keyword>
<dbReference type="SUPFAM" id="SSF55120">
    <property type="entry name" value="Pseudouridine synthase"/>
    <property type="match status" value="1"/>
</dbReference>
<dbReference type="Gene3D" id="3.30.70.580">
    <property type="entry name" value="Pseudouridine synthase I, catalytic domain, N-terminal subdomain"/>
    <property type="match status" value="1"/>
</dbReference>
<dbReference type="CDD" id="cd00165">
    <property type="entry name" value="S4"/>
    <property type="match status" value="1"/>
</dbReference>
<dbReference type="InterPro" id="IPR020103">
    <property type="entry name" value="PsdUridine_synth_cat_dom_sf"/>
</dbReference>
<feature type="compositionally biased region" description="Basic and acidic residues" evidence="5">
    <location>
        <begin position="347"/>
        <end position="357"/>
    </location>
</feature>
<feature type="compositionally biased region" description="Basic and acidic residues" evidence="5">
    <location>
        <begin position="290"/>
        <end position="325"/>
    </location>
</feature>
<dbReference type="InterPro" id="IPR020094">
    <property type="entry name" value="TruA/RsuA/RluB/E/F_N"/>
</dbReference>
<dbReference type="PROSITE" id="PS50889">
    <property type="entry name" value="S4"/>
    <property type="match status" value="1"/>
</dbReference>
<name>A0A9X1MS42_9BACT</name>